<sequence>MSDKKFKISQWNQQSIRKLIMKSAFPKLAISLAILNITACGGGSSGGNEEVTTPPVNQAPVISPTSSVVDEANSTAIERNDNFTVLLTIIDSDGDSISGTAELGNVEVNLEKYSGELNFTHQASFVAPEAGDYKVSVKANDSKGASTTSNVDLSVLPNTEDVISHLENSVSGFVSGGSYEGTELLGISTSASNVNLGYLDIPLNDKQLAQNESPYGVCGSSVPHKLLEVQKDTSGVTVPSSDVVYPMECFTTTQAKSVNKKLLKAQTAISSYSSATSNLEYTAQNITVTIKTTVDGTTVSSTSTGSGITLEGNMHDVICGNYTLSKTNSTYLLNVDEIVNDIDELIDDNNKFTLECSRTVEFEGTTFNSSLIGKIAGEKVIIDALDPVGSINEISFSVPYDNGGLDVGNICVSTTVEDNSGYVSEALELTSSDGLAENIAFGQKNDANQYCLELKNIEGSYHVTQTVTDGSDNSVVNQSQSYQIVKNQAPAFSVEVPNSISLNTNQGIITLVEQSDVSDPEGHTVTLSGQTSIDTDQAAGEYALTAYATDQYGAQTEKNITVTLADNIPPTALPVADAGQDQSINTGSTVQLDGTSSYDDDGDQLTYIWSLDSKPFTSFASLNNATTATPSIKVDKAGEYLISLVVNDGTEDSEPSSITLNVVEGVNPISENIDLIIVAGSKYHGFSGSNYDEVLQAQTTACWYVGALDIDEEGILYSVSTVQSQAIQAVDPSQPLCIEQGPQPRKMHGLAIDSNGKFWGTSDLITSGNQRTKLYHLEKDGTVLSELDFSGHEDVIFGIDYSSDGTLYGIGFTSRQLVTINTDTGVTTFVATITPNINVHDIDIDTNDVIRVLDKDTGDLYELNLNGEQLNRTNIPSLCTSCGWVSIATNK</sequence>
<dbReference type="SMART" id="SM00089">
    <property type="entry name" value="PKD"/>
    <property type="match status" value="1"/>
</dbReference>
<keyword evidence="3" id="KW-1185">Reference proteome</keyword>
<organism evidence="2 3">
    <name type="scientific">Litorilituus sediminis</name>
    <dbReference type="NCBI Taxonomy" id="718192"/>
    <lineage>
        <taxon>Bacteria</taxon>
        <taxon>Pseudomonadati</taxon>
        <taxon>Pseudomonadota</taxon>
        <taxon>Gammaproteobacteria</taxon>
        <taxon>Alteromonadales</taxon>
        <taxon>Colwelliaceae</taxon>
        <taxon>Litorilituus</taxon>
    </lineage>
</organism>
<dbReference type="Pfam" id="PF18911">
    <property type="entry name" value="PKD_4"/>
    <property type="match status" value="1"/>
</dbReference>
<dbReference type="Gene3D" id="2.60.40.10">
    <property type="entry name" value="Immunoglobulins"/>
    <property type="match status" value="1"/>
</dbReference>
<accession>A0A4P6P2T0</accession>
<dbReference type="Proteomes" id="UP000290244">
    <property type="component" value="Chromosome"/>
</dbReference>
<gene>
    <name evidence="2" type="ORF">EMK97_08650</name>
</gene>
<name>A0A4P6P2T0_9GAMM</name>
<dbReference type="AlphaFoldDB" id="A0A4P6P2T0"/>
<evidence type="ECO:0000259" key="1">
    <source>
        <dbReference type="SMART" id="SM00089"/>
    </source>
</evidence>
<feature type="domain" description="PKD/Chitinase" evidence="1">
    <location>
        <begin position="575"/>
        <end position="667"/>
    </location>
</feature>
<dbReference type="EMBL" id="CP034759">
    <property type="protein sequence ID" value="QBG35776.1"/>
    <property type="molecule type" value="Genomic_DNA"/>
</dbReference>
<dbReference type="Gene3D" id="2.130.10.10">
    <property type="entry name" value="YVTN repeat-like/Quinoprotein amine dehydrogenase"/>
    <property type="match status" value="1"/>
</dbReference>
<dbReference type="InterPro" id="IPR013783">
    <property type="entry name" value="Ig-like_fold"/>
</dbReference>
<reference evidence="2 3" key="1">
    <citation type="submission" date="2018-12" db="EMBL/GenBank/DDBJ databases">
        <title>Complete genome of Litorilituus sediminis.</title>
        <authorList>
            <person name="Liu A."/>
            <person name="Rong J."/>
        </authorList>
    </citation>
    <scope>NUCLEOTIDE SEQUENCE [LARGE SCALE GENOMIC DNA]</scope>
    <source>
        <strain evidence="2 3">JCM 17549</strain>
    </source>
</reference>
<dbReference type="InterPro" id="IPR035986">
    <property type="entry name" value="PKD_dom_sf"/>
</dbReference>
<proteinExistence type="predicted"/>
<dbReference type="InterPro" id="IPR022409">
    <property type="entry name" value="PKD/Chitinase_dom"/>
</dbReference>
<dbReference type="InterPro" id="IPR000601">
    <property type="entry name" value="PKD_dom"/>
</dbReference>
<protein>
    <recommendedName>
        <fullName evidence="1">PKD/Chitinase domain-containing protein</fullName>
    </recommendedName>
</protein>
<evidence type="ECO:0000313" key="3">
    <source>
        <dbReference type="Proteomes" id="UP000290244"/>
    </source>
</evidence>
<evidence type="ECO:0000313" key="2">
    <source>
        <dbReference type="EMBL" id="QBG35776.1"/>
    </source>
</evidence>
<dbReference type="OrthoDB" id="9793251at2"/>
<dbReference type="SUPFAM" id="SSF49299">
    <property type="entry name" value="PKD domain"/>
    <property type="match status" value="1"/>
</dbReference>
<dbReference type="SUPFAM" id="SSF63829">
    <property type="entry name" value="Calcium-dependent phosphotriesterase"/>
    <property type="match status" value="1"/>
</dbReference>
<dbReference type="KEGG" id="lsd:EMK97_08650"/>
<dbReference type="CDD" id="cd00146">
    <property type="entry name" value="PKD"/>
    <property type="match status" value="1"/>
</dbReference>
<dbReference type="InterPro" id="IPR015943">
    <property type="entry name" value="WD40/YVTN_repeat-like_dom_sf"/>
</dbReference>
<dbReference type="RefSeq" id="WP_130601284.1">
    <property type="nucleotide sequence ID" value="NZ_CP034759.1"/>
</dbReference>